<dbReference type="RefSeq" id="WP_070018913.1">
    <property type="nucleotide sequence ID" value="NZ_LJGW01000384.1"/>
</dbReference>
<dbReference type="InterPro" id="IPR050490">
    <property type="entry name" value="Bact_solute-bd_prot1"/>
</dbReference>
<dbReference type="PANTHER" id="PTHR43649:SF34">
    <property type="entry name" value="ABC TRANSPORTER PERIPLASMIC-BINDING PROTEIN YCJN-RELATED"/>
    <property type="match status" value="1"/>
</dbReference>
<evidence type="ECO:0000256" key="5">
    <source>
        <dbReference type="SAM" id="SignalP"/>
    </source>
</evidence>
<evidence type="ECO:0000256" key="4">
    <source>
        <dbReference type="SAM" id="MobiDB-lite"/>
    </source>
</evidence>
<dbReference type="PATRIC" id="fig|518642.10.peg.5384"/>
<organism evidence="6 7">
    <name type="scientific">Streptomyces nanshensis</name>
    <dbReference type="NCBI Taxonomy" id="518642"/>
    <lineage>
        <taxon>Bacteria</taxon>
        <taxon>Bacillati</taxon>
        <taxon>Actinomycetota</taxon>
        <taxon>Actinomycetes</taxon>
        <taxon>Kitasatosporales</taxon>
        <taxon>Streptomycetaceae</taxon>
        <taxon>Streptomyces</taxon>
    </lineage>
</organism>
<gene>
    <name evidence="6" type="ORF">AN218_23565</name>
</gene>
<dbReference type="Gene3D" id="3.40.190.10">
    <property type="entry name" value="Periplasmic binding protein-like II"/>
    <property type="match status" value="1"/>
</dbReference>
<feature type="chain" id="PRO_5038729079" evidence="5">
    <location>
        <begin position="28"/>
        <end position="473"/>
    </location>
</feature>
<proteinExistence type="inferred from homology"/>
<evidence type="ECO:0000256" key="1">
    <source>
        <dbReference type="ARBA" id="ARBA00008520"/>
    </source>
</evidence>
<dbReference type="AlphaFoldDB" id="A0A1E7KYW3"/>
<accession>A0A1E7KYW3</accession>
<reference evidence="6 7" key="1">
    <citation type="journal article" date="2016" name="Front. Microbiol.">
        <title>Comparative Genomics Analysis of Streptomyces Species Reveals Their Adaptation to the Marine Environment and Their Diversity at the Genomic Level.</title>
        <authorList>
            <person name="Tian X."/>
            <person name="Zhang Z."/>
            <person name="Yang T."/>
            <person name="Chen M."/>
            <person name="Li J."/>
            <person name="Chen F."/>
            <person name="Yang J."/>
            <person name="Li W."/>
            <person name="Zhang B."/>
            <person name="Zhang Z."/>
            <person name="Wu J."/>
            <person name="Zhang C."/>
            <person name="Long L."/>
            <person name="Xiao J."/>
        </authorList>
    </citation>
    <scope>NUCLEOTIDE SEQUENCE [LARGE SCALE GENOMIC DNA]</scope>
    <source>
        <strain evidence="6 7">SCSIO 10429</strain>
    </source>
</reference>
<feature type="region of interest" description="Disordered" evidence="4">
    <location>
        <begin position="441"/>
        <end position="473"/>
    </location>
</feature>
<evidence type="ECO:0000313" key="6">
    <source>
        <dbReference type="EMBL" id="OEV09095.1"/>
    </source>
</evidence>
<comment type="caution">
    <text evidence="6">The sequence shown here is derived from an EMBL/GenBank/DDBJ whole genome shotgun (WGS) entry which is preliminary data.</text>
</comment>
<comment type="similarity">
    <text evidence="1">Belongs to the bacterial solute-binding protein 1 family.</text>
</comment>
<dbReference type="PANTHER" id="PTHR43649">
    <property type="entry name" value="ARABINOSE-BINDING PROTEIN-RELATED"/>
    <property type="match status" value="1"/>
</dbReference>
<dbReference type="Proteomes" id="UP000176005">
    <property type="component" value="Unassembled WGS sequence"/>
</dbReference>
<keyword evidence="3 5" id="KW-0732">Signal</keyword>
<dbReference type="Pfam" id="PF13416">
    <property type="entry name" value="SBP_bac_8"/>
    <property type="match status" value="1"/>
</dbReference>
<feature type="signal peptide" evidence="5">
    <location>
        <begin position="1"/>
        <end position="27"/>
    </location>
</feature>
<sequence>MRIRTRRWSVRRAVAAAVAVTSSAALLAGCSADTRTGPARADGKITVWTLENLPARMAAEKKMIARFEKKSDVRVDLVGVDEGQLPQLIMSAAASGNLPDVIGSLPLGQSWQMYGNGLLNTEAPADIVRKLGRGTFDANALRLTSDGRHRLTVPSDAWLQLLVYRKDLLKKAGLPAPDDYDSVLGAAKKLDRGRMHGVSLATDPSDPFTQQSFEDLALANDCQLVDGGKVALDSAACRRTFTAYDRLAREHGAPGTQTVDTTRATYFAGRSAMIVWSSFLLDELSGQRADARPSCPECKKDKGFLAENSGITTALKGPDGTKPVQFGEITSWAVTKTAETRAASDFVTYMLSDGYEDWFGMAPEGKIPVRQGTSRDPDKYTRAWHSSPLGVEAEVRKPLDAIYSDELLDELADGVGVMRRWGFTEGEGALVGATNGELPVPKALGAMTSGQTTPREAARESQDEVDALRQSLR</sequence>
<dbReference type="SUPFAM" id="SSF53850">
    <property type="entry name" value="Periplasmic binding protein-like II"/>
    <property type="match status" value="1"/>
</dbReference>
<name>A0A1E7KYW3_9ACTN</name>
<evidence type="ECO:0000256" key="3">
    <source>
        <dbReference type="ARBA" id="ARBA00022729"/>
    </source>
</evidence>
<evidence type="ECO:0000313" key="7">
    <source>
        <dbReference type="Proteomes" id="UP000176005"/>
    </source>
</evidence>
<dbReference type="EMBL" id="LJGW01000384">
    <property type="protein sequence ID" value="OEV09095.1"/>
    <property type="molecule type" value="Genomic_DNA"/>
</dbReference>
<evidence type="ECO:0000256" key="2">
    <source>
        <dbReference type="ARBA" id="ARBA00022448"/>
    </source>
</evidence>
<protein>
    <submittedName>
        <fullName evidence="6">Bicyclomycin resistance protein</fullName>
    </submittedName>
</protein>
<dbReference type="PROSITE" id="PS51257">
    <property type="entry name" value="PROKAR_LIPOPROTEIN"/>
    <property type="match status" value="1"/>
</dbReference>
<keyword evidence="7" id="KW-1185">Reference proteome</keyword>
<keyword evidence="2" id="KW-0813">Transport</keyword>
<dbReference type="InterPro" id="IPR006059">
    <property type="entry name" value="SBP"/>
</dbReference>